<sequence length="108" mass="12136">MAASRVGKIVLKPVKSMAIRFCPFEPNVRSVREFLEIINTKKTRSTNINCEIAVDVRHDQSEPLVDVHFVDGERLMMKAANMTSNEMLSALNLKCNSKDLQAKDSGKK</sequence>
<dbReference type="EMBL" id="JAACNH010000005">
    <property type="protein sequence ID" value="KAG8441897.1"/>
    <property type="molecule type" value="Genomic_DNA"/>
</dbReference>
<accession>A0A8T2JE77</accession>
<evidence type="ECO:0000256" key="7">
    <source>
        <dbReference type="ARBA" id="ARBA00035180"/>
    </source>
</evidence>
<dbReference type="Pfam" id="PF10780">
    <property type="entry name" value="MRP_L53"/>
    <property type="match status" value="1"/>
</dbReference>
<keyword evidence="4" id="KW-0689">Ribosomal protein</keyword>
<dbReference type="InterPro" id="IPR019716">
    <property type="entry name" value="Ribosomal_mL53"/>
</dbReference>
<keyword evidence="3" id="KW-0809">Transit peptide</keyword>
<evidence type="ECO:0000256" key="8">
    <source>
        <dbReference type="ARBA" id="ARBA00042721"/>
    </source>
</evidence>
<evidence type="ECO:0000313" key="9">
    <source>
        <dbReference type="EMBL" id="KAG8441897.1"/>
    </source>
</evidence>
<dbReference type="InterPro" id="IPR036249">
    <property type="entry name" value="Thioredoxin-like_sf"/>
</dbReference>
<proteinExistence type="inferred from homology"/>
<evidence type="ECO:0000313" key="10">
    <source>
        <dbReference type="Proteomes" id="UP000812440"/>
    </source>
</evidence>
<comment type="caution">
    <text evidence="9">The sequence shown here is derived from an EMBL/GenBank/DDBJ whole genome shotgun (WGS) entry which is preliminary data.</text>
</comment>
<dbReference type="AlphaFoldDB" id="A0A8T2JE77"/>
<dbReference type="InterPro" id="IPR052473">
    <property type="entry name" value="mtLSU_mL53"/>
</dbReference>
<protein>
    <recommendedName>
        <fullName evidence="7">Large ribosomal subunit protein mL53</fullName>
    </recommendedName>
    <alternativeName>
        <fullName evidence="8">39S ribosomal protein L53, mitochondrial</fullName>
    </alternativeName>
</protein>
<gene>
    <name evidence="9" type="ORF">GDO86_010904</name>
</gene>
<organism evidence="9 10">
    <name type="scientific">Hymenochirus boettgeri</name>
    <name type="common">Congo dwarf clawed frog</name>
    <dbReference type="NCBI Taxonomy" id="247094"/>
    <lineage>
        <taxon>Eukaryota</taxon>
        <taxon>Metazoa</taxon>
        <taxon>Chordata</taxon>
        <taxon>Craniata</taxon>
        <taxon>Vertebrata</taxon>
        <taxon>Euteleostomi</taxon>
        <taxon>Amphibia</taxon>
        <taxon>Batrachia</taxon>
        <taxon>Anura</taxon>
        <taxon>Pipoidea</taxon>
        <taxon>Pipidae</taxon>
        <taxon>Pipinae</taxon>
        <taxon>Hymenochirus</taxon>
    </lineage>
</organism>
<dbReference type="PANTHER" id="PTHR33618">
    <property type="entry name" value="39S RIBOSOMAL PROTEIN L53, MITOCHONDRIAL"/>
    <property type="match status" value="1"/>
</dbReference>
<evidence type="ECO:0000256" key="5">
    <source>
        <dbReference type="ARBA" id="ARBA00023128"/>
    </source>
</evidence>
<dbReference type="Proteomes" id="UP000812440">
    <property type="component" value="Chromosome 6"/>
</dbReference>
<dbReference type="Gene3D" id="3.40.30.10">
    <property type="entry name" value="Glutaredoxin"/>
    <property type="match status" value="1"/>
</dbReference>
<evidence type="ECO:0000256" key="2">
    <source>
        <dbReference type="ARBA" id="ARBA00005557"/>
    </source>
</evidence>
<dbReference type="PANTHER" id="PTHR33618:SF1">
    <property type="entry name" value="LARGE RIBOSOMAL SUBUNIT PROTEIN ML53"/>
    <property type="match status" value="1"/>
</dbReference>
<dbReference type="SUPFAM" id="SSF52833">
    <property type="entry name" value="Thioredoxin-like"/>
    <property type="match status" value="1"/>
</dbReference>
<comment type="subcellular location">
    <subcellularLocation>
        <location evidence="1">Mitochondrion</location>
    </subcellularLocation>
</comment>
<evidence type="ECO:0000256" key="1">
    <source>
        <dbReference type="ARBA" id="ARBA00004173"/>
    </source>
</evidence>
<keyword evidence="6" id="KW-0687">Ribonucleoprotein</keyword>
<keyword evidence="5" id="KW-0496">Mitochondrion</keyword>
<evidence type="ECO:0000256" key="6">
    <source>
        <dbReference type="ARBA" id="ARBA00023274"/>
    </source>
</evidence>
<evidence type="ECO:0000256" key="3">
    <source>
        <dbReference type="ARBA" id="ARBA00022946"/>
    </source>
</evidence>
<comment type="similarity">
    <text evidence="2">Belongs to the mitochondrion-specific ribosomal protein mL53 family.</text>
</comment>
<dbReference type="OrthoDB" id="6618793at2759"/>
<keyword evidence="10" id="KW-1185">Reference proteome</keyword>
<evidence type="ECO:0000256" key="4">
    <source>
        <dbReference type="ARBA" id="ARBA00022980"/>
    </source>
</evidence>
<dbReference type="GO" id="GO:0005762">
    <property type="term" value="C:mitochondrial large ribosomal subunit"/>
    <property type="evidence" value="ECO:0007669"/>
    <property type="project" value="TreeGrafter"/>
</dbReference>
<reference evidence="9" key="1">
    <citation type="thesis" date="2020" institute="ProQuest LLC" country="789 East Eisenhower Parkway, Ann Arbor, MI, USA">
        <title>Comparative Genomics and Chromosome Evolution.</title>
        <authorList>
            <person name="Mudd A.B."/>
        </authorList>
    </citation>
    <scope>NUCLEOTIDE SEQUENCE</scope>
    <source>
        <strain evidence="9">Female2</strain>
        <tissue evidence="9">Blood</tissue>
    </source>
</reference>
<name>A0A8T2JE77_9PIPI</name>